<protein>
    <submittedName>
        <fullName evidence="9">Sugar ABC transporter permease</fullName>
    </submittedName>
</protein>
<dbReference type="Pfam" id="PF00528">
    <property type="entry name" value="BPD_transp_1"/>
    <property type="match status" value="1"/>
</dbReference>
<reference evidence="9 10" key="1">
    <citation type="submission" date="2021-03" db="EMBL/GenBank/DDBJ databases">
        <title>Antimicrobial resistance genes in bacteria isolated from Japanese honey, and their potential for conferring macrolide and lincosamide resistance in the American foulbrood pathogen Paenibacillus larvae.</title>
        <authorList>
            <person name="Okamoto M."/>
            <person name="Kumagai M."/>
            <person name="Kanamori H."/>
            <person name="Takamatsu D."/>
        </authorList>
    </citation>
    <scope>NUCLEOTIDE SEQUENCE [LARGE SCALE GENOMIC DNA]</scope>
    <source>
        <strain evidence="9 10">J34TS1</strain>
    </source>
</reference>
<evidence type="ECO:0000256" key="7">
    <source>
        <dbReference type="RuleBase" id="RU363032"/>
    </source>
</evidence>
<dbReference type="PROSITE" id="PS50928">
    <property type="entry name" value="ABC_TM1"/>
    <property type="match status" value="1"/>
</dbReference>
<dbReference type="SUPFAM" id="SSF161098">
    <property type="entry name" value="MetI-like"/>
    <property type="match status" value="1"/>
</dbReference>
<feature type="transmembrane region" description="Helical" evidence="7">
    <location>
        <begin position="12"/>
        <end position="32"/>
    </location>
</feature>
<comment type="caution">
    <text evidence="9">The sequence shown here is derived from an EMBL/GenBank/DDBJ whole genome shotgun (WGS) entry which is preliminary data.</text>
</comment>
<dbReference type="AlphaFoldDB" id="A0A919Y7Z7"/>
<evidence type="ECO:0000256" key="5">
    <source>
        <dbReference type="ARBA" id="ARBA00022989"/>
    </source>
</evidence>
<accession>A0A919Y7Z7</accession>
<dbReference type="InterPro" id="IPR000515">
    <property type="entry name" value="MetI-like"/>
</dbReference>
<dbReference type="PANTHER" id="PTHR43744">
    <property type="entry name" value="ABC TRANSPORTER PERMEASE PROTEIN MG189-RELATED-RELATED"/>
    <property type="match status" value="1"/>
</dbReference>
<dbReference type="EMBL" id="BORT01000004">
    <property type="protein sequence ID" value="GIO46641.1"/>
    <property type="molecule type" value="Genomic_DNA"/>
</dbReference>
<evidence type="ECO:0000256" key="2">
    <source>
        <dbReference type="ARBA" id="ARBA00022448"/>
    </source>
</evidence>
<comment type="similarity">
    <text evidence="7">Belongs to the binding-protein-dependent transport system permease family.</text>
</comment>
<gene>
    <name evidence="9" type="ORF">J34TS1_14060</name>
</gene>
<keyword evidence="3" id="KW-1003">Cell membrane</keyword>
<keyword evidence="2 7" id="KW-0813">Transport</keyword>
<evidence type="ECO:0000259" key="8">
    <source>
        <dbReference type="PROSITE" id="PS50928"/>
    </source>
</evidence>
<dbReference type="InterPro" id="IPR035906">
    <property type="entry name" value="MetI-like_sf"/>
</dbReference>
<keyword evidence="10" id="KW-1185">Reference proteome</keyword>
<evidence type="ECO:0000256" key="4">
    <source>
        <dbReference type="ARBA" id="ARBA00022692"/>
    </source>
</evidence>
<proteinExistence type="inferred from homology"/>
<keyword evidence="6 7" id="KW-0472">Membrane</keyword>
<evidence type="ECO:0000256" key="6">
    <source>
        <dbReference type="ARBA" id="ARBA00023136"/>
    </source>
</evidence>
<keyword evidence="4 7" id="KW-0812">Transmembrane</keyword>
<dbReference type="Proteomes" id="UP000682811">
    <property type="component" value="Unassembled WGS sequence"/>
</dbReference>
<evidence type="ECO:0000256" key="3">
    <source>
        <dbReference type="ARBA" id="ARBA00022475"/>
    </source>
</evidence>
<dbReference type="PANTHER" id="PTHR43744:SF12">
    <property type="entry name" value="ABC TRANSPORTER PERMEASE PROTEIN MG189-RELATED"/>
    <property type="match status" value="1"/>
</dbReference>
<evidence type="ECO:0000256" key="1">
    <source>
        <dbReference type="ARBA" id="ARBA00004651"/>
    </source>
</evidence>
<feature type="transmembrane region" description="Helical" evidence="7">
    <location>
        <begin position="145"/>
        <end position="164"/>
    </location>
</feature>
<evidence type="ECO:0000313" key="9">
    <source>
        <dbReference type="EMBL" id="GIO46641.1"/>
    </source>
</evidence>
<comment type="subcellular location">
    <subcellularLocation>
        <location evidence="1 7">Cell membrane</location>
        <topology evidence="1 7">Multi-pass membrane protein</topology>
    </subcellularLocation>
</comment>
<feature type="transmembrane region" description="Helical" evidence="7">
    <location>
        <begin position="248"/>
        <end position="266"/>
    </location>
</feature>
<feature type="transmembrane region" description="Helical" evidence="7">
    <location>
        <begin position="185"/>
        <end position="210"/>
    </location>
</feature>
<dbReference type="GO" id="GO:0005886">
    <property type="term" value="C:plasma membrane"/>
    <property type="evidence" value="ECO:0007669"/>
    <property type="project" value="UniProtKB-SubCell"/>
</dbReference>
<organism evidence="9 10">
    <name type="scientific">Paenibacillus azoreducens</name>
    <dbReference type="NCBI Taxonomy" id="116718"/>
    <lineage>
        <taxon>Bacteria</taxon>
        <taxon>Bacillati</taxon>
        <taxon>Bacillota</taxon>
        <taxon>Bacilli</taxon>
        <taxon>Bacillales</taxon>
        <taxon>Paenibacillaceae</taxon>
        <taxon>Paenibacillus</taxon>
    </lineage>
</organism>
<dbReference type="RefSeq" id="WP_212977623.1">
    <property type="nucleotide sequence ID" value="NZ_AP025343.1"/>
</dbReference>
<feature type="transmembrane region" description="Helical" evidence="7">
    <location>
        <begin position="104"/>
        <end position="125"/>
    </location>
</feature>
<keyword evidence="5 7" id="KW-1133">Transmembrane helix</keyword>
<feature type="domain" description="ABC transmembrane type-1" evidence="8">
    <location>
        <begin position="70"/>
        <end position="266"/>
    </location>
</feature>
<dbReference type="CDD" id="cd06261">
    <property type="entry name" value="TM_PBP2"/>
    <property type="match status" value="1"/>
</dbReference>
<feature type="transmembrane region" description="Helical" evidence="7">
    <location>
        <begin position="70"/>
        <end position="92"/>
    </location>
</feature>
<sequence>MKSARFLVNTLVYTILVVSLVAFITPFLLIIINSFKTNAEIIESPLAWPTTFNFSNFAASMKEMNYFQSFLNSLGITLGSVVLIGVFAAMTAHYFVRNKTKTNGALFFAMVASMIIPFQAIMIPLVSLYGAKLGWIQTMPKSTLIFMYLGFGSPLAVFIYHGFVKSIPLELEEAAFMDGCDRRGTFFRIILPILMPTTVTIGILNILWIWNDFLLPLLVLQNAGRGSYTLPLAIQVFKGTYTTDNEKFLPAVLLVILPILIVYLFAQRFIIQGVTQGSVK</sequence>
<name>A0A919Y7Z7_9BACL</name>
<evidence type="ECO:0000313" key="10">
    <source>
        <dbReference type="Proteomes" id="UP000682811"/>
    </source>
</evidence>
<dbReference type="Gene3D" id="1.10.3720.10">
    <property type="entry name" value="MetI-like"/>
    <property type="match status" value="1"/>
</dbReference>
<dbReference type="GO" id="GO:0055085">
    <property type="term" value="P:transmembrane transport"/>
    <property type="evidence" value="ECO:0007669"/>
    <property type="project" value="InterPro"/>
</dbReference>